<keyword evidence="3 10" id="KW-0285">Flavoprotein</keyword>
<feature type="binding site" evidence="11">
    <location>
        <position position="306"/>
    </location>
    <ligand>
        <name>Mg(2+)</name>
        <dbReference type="ChEBI" id="CHEBI:18420"/>
    </ligand>
</feature>
<dbReference type="Pfam" id="PF02424">
    <property type="entry name" value="ApbE"/>
    <property type="match status" value="1"/>
</dbReference>
<comment type="cofactor">
    <cofactor evidence="11">
        <name>Mg(2+)</name>
        <dbReference type="ChEBI" id="CHEBI:18420"/>
    </cofactor>
    <cofactor evidence="11">
        <name>Mn(2+)</name>
        <dbReference type="ChEBI" id="CHEBI:29035"/>
    </cofactor>
    <text evidence="11">Magnesium. Can also use manganese.</text>
</comment>
<comment type="similarity">
    <text evidence="10">Belongs to the ApbE family.</text>
</comment>
<dbReference type="EMBL" id="SMBP01000003">
    <property type="protein sequence ID" value="TCU62725.1"/>
    <property type="molecule type" value="Genomic_DNA"/>
</dbReference>
<evidence type="ECO:0000256" key="6">
    <source>
        <dbReference type="ARBA" id="ARBA00022827"/>
    </source>
</evidence>
<dbReference type="Gene3D" id="3.10.520.10">
    <property type="entry name" value="ApbE-like domains"/>
    <property type="match status" value="1"/>
</dbReference>
<keyword evidence="7 10" id="KW-0460">Magnesium</keyword>
<dbReference type="PANTHER" id="PTHR30040:SF2">
    <property type="entry name" value="FAD:PROTEIN FMN TRANSFERASE"/>
    <property type="match status" value="1"/>
</dbReference>
<dbReference type="PANTHER" id="PTHR30040">
    <property type="entry name" value="THIAMINE BIOSYNTHESIS LIPOPROTEIN APBE"/>
    <property type="match status" value="1"/>
</dbReference>
<gene>
    <name evidence="13" type="ORF">EDD61_103140</name>
</gene>
<name>A0A4R3TM62_9FIRM</name>
<evidence type="ECO:0000256" key="2">
    <source>
        <dbReference type="ARBA" id="ARBA00016337"/>
    </source>
</evidence>
<evidence type="ECO:0000256" key="12">
    <source>
        <dbReference type="SAM" id="SignalP"/>
    </source>
</evidence>
<reference evidence="13 14" key="1">
    <citation type="submission" date="2019-03" db="EMBL/GenBank/DDBJ databases">
        <title>Genomic Encyclopedia of Type Strains, Phase IV (KMG-IV): sequencing the most valuable type-strain genomes for metagenomic binning, comparative biology and taxonomic classification.</title>
        <authorList>
            <person name="Goeker M."/>
        </authorList>
    </citation>
    <scope>NUCLEOTIDE SEQUENCE [LARGE SCALE GENOMIC DNA]</scope>
    <source>
        <strain evidence="13 14">DSM 29481</strain>
    </source>
</reference>
<evidence type="ECO:0000256" key="11">
    <source>
        <dbReference type="PIRSR" id="PIRSR006268-2"/>
    </source>
</evidence>
<keyword evidence="14" id="KW-1185">Reference proteome</keyword>
<accession>A0A4R3TM62</accession>
<proteinExistence type="inferred from homology"/>
<evidence type="ECO:0000256" key="1">
    <source>
        <dbReference type="ARBA" id="ARBA00011955"/>
    </source>
</evidence>
<feature type="binding site" evidence="11">
    <location>
        <position position="310"/>
    </location>
    <ligand>
        <name>Mg(2+)</name>
        <dbReference type="ChEBI" id="CHEBI:18420"/>
    </ligand>
</feature>
<keyword evidence="13" id="KW-0449">Lipoprotein</keyword>
<feature type="chain" id="PRO_5039954002" description="FAD:protein FMN transferase" evidence="12">
    <location>
        <begin position="20"/>
        <end position="373"/>
    </location>
</feature>
<dbReference type="RefSeq" id="WP_132223927.1">
    <property type="nucleotide sequence ID" value="NZ_JADPGE010000002.1"/>
</dbReference>
<evidence type="ECO:0000256" key="4">
    <source>
        <dbReference type="ARBA" id="ARBA00022679"/>
    </source>
</evidence>
<dbReference type="SUPFAM" id="SSF143631">
    <property type="entry name" value="ApbE-like"/>
    <property type="match status" value="1"/>
</dbReference>
<evidence type="ECO:0000256" key="3">
    <source>
        <dbReference type="ARBA" id="ARBA00022630"/>
    </source>
</evidence>
<feature type="binding site" evidence="11">
    <location>
        <position position="190"/>
    </location>
    <ligand>
        <name>Mg(2+)</name>
        <dbReference type="ChEBI" id="CHEBI:18420"/>
    </ligand>
</feature>
<feature type="signal peptide" evidence="12">
    <location>
        <begin position="1"/>
        <end position="19"/>
    </location>
</feature>
<evidence type="ECO:0000256" key="8">
    <source>
        <dbReference type="ARBA" id="ARBA00031306"/>
    </source>
</evidence>
<dbReference type="GO" id="GO:0016740">
    <property type="term" value="F:transferase activity"/>
    <property type="evidence" value="ECO:0007669"/>
    <property type="project" value="UniProtKB-UniRule"/>
</dbReference>
<evidence type="ECO:0000313" key="14">
    <source>
        <dbReference type="Proteomes" id="UP000295773"/>
    </source>
</evidence>
<keyword evidence="12" id="KW-0732">Signal</keyword>
<dbReference type="PIRSF" id="PIRSF006268">
    <property type="entry name" value="ApbE"/>
    <property type="match status" value="1"/>
</dbReference>
<dbReference type="GO" id="GO:0046872">
    <property type="term" value="F:metal ion binding"/>
    <property type="evidence" value="ECO:0007669"/>
    <property type="project" value="UniProtKB-UniRule"/>
</dbReference>
<evidence type="ECO:0000256" key="7">
    <source>
        <dbReference type="ARBA" id="ARBA00022842"/>
    </source>
</evidence>
<keyword evidence="6 10" id="KW-0274">FAD</keyword>
<organism evidence="13 14">
    <name type="scientific">Longicatena caecimuris</name>
    <dbReference type="NCBI Taxonomy" id="1796635"/>
    <lineage>
        <taxon>Bacteria</taxon>
        <taxon>Bacillati</taxon>
        <taxon>Bacillota</taxon>
        <taxon>Erysipelotrichia</taxon>
        <taxon>Erysipelotrichales</taxon>
        <taxon>Erysipelotrichaceae</taxon>
        <taxon>Longicatena</taxon>
    </lineage>
</organism>
<comment type="caution">
    <text evidence="13">The sequence shown here is derived from an EMBL/GenBank/DDBJ whole genome shotgun (WGS) entry which is preliminary data.</text>
</comment>
<dbReference type="Proteomes" id="UP000295773">
    <property type="component" value="Unassembled WGS sequence"/>
</dbReference>
<dbReference type="InterPro" id="IPR024932">
    <property type="entry name" value="ApbE"/>
</dbReference>
<evidence type="ECO:0000256" key="10">
    <source>
        <dbReference type="PIRNR" id="PIRNR006268"/>
    </source>
</evidence>
<dbReference type="AlphaFoldDB" id="A0A4R3TM62"/>
<evidence type="ECO:0000256" key="9">
    <source>
        <dbReference type="ARBA" id="ARBA00048540"/>
    </source>
</evidence>
<keyword evidence="5 10" id="KW-0479">Metal-binding</keyword>
<sequence length="373" mass="41435">MRKIQLCLCCLLTILISNGCSSKKDTVTLEKYSMTSTSLGFDTVVMFTAYAKDEHTYKQYEQILQDEFKRYDKLFDKYHNYDGINNIKTINDHAGDKPIKVDAPIMELLKQSKKYDALSNHQFSVTMGAVLDLWHDAREAAEKNPKKATIPSKKALQQANTYTGWEHVELDEKASTVYINNSHTQLDVGAIAKGYAVEKVAQKLEKAGLKHAIINGGGNVRLIGAKPDGSAWNVGLQIPNYDTLSSASLASISINESSSFVTSGDYQRYYTYKGQIMHHIIDPSTLMPAKHCRSVTVITKDGGIADMLSTTLYTVSHAEGEKILAKIRKEKGISVEAIWVYDDTIAPEDDTATISSHGYQLVMSEGAEKMLKK</sequence>
<comment type="catalytic activity">
    <reaction evidence="9 10">
        <text>L-threonyl-[protein] + FAD = FMN-L-threonyl-[protein] + AMP + H(+)</text>
        <dbReference type="Rhea" id="RHEA:36847"/>
        <dbReference type="Rhea" id="RHEA-COMP:11060"/>
        <dbReference type="Rhea" id="RHEA-COMP:11061"/>
        <dbReference type="ChEBI" id="CHEBI:15378"/>
        <dbReference type="ChEBI" id="CHEBI:30013"/>
        <dbReference type="ChEBI" id="CHEBI:57692"/>
        <dbReference type="ChEBI" id="CHEBI:74257"/>
        <dbReference type="ChEBI" id="CHEBI:456215"/>
        <dbReference type="EC" id="2.7.1.180"/>
    </reaction>
</comment>
<dbReference type="InterPro" id="IPR003374">
    <property type="entry name" value="ApbE-like_sf"/>
</dbReference>
<evidence type="ECO:0000313" key="13">
    <source>
        <dbReference type="EMBL" id="TCU62725.1"/>
    </source>
</evidence>
<dbReference type="EC" id="2.7.1.180" evidence="1 10"/>
<protein>
    <recommendedName>
        <fullName evidence="2 10">FAD:protein FMN transferase</fullName>
        <ecNumber evidence="1 10">2.7.1.180</ecNumber>
    </recommendedName>
    <alternativeName>
        <fullName evidence="8 10">Flavin transferase</fullName>
    </alternativeName>
</protein>
<evidence type="ECO:0000256" key="5">
    <source>
        <dbReference type="ARBA" id="ARBA00022723"/>
    </source>
</evidence>
<keyword evidence="4 10" id="KW-0808">Transferase</keyword>